<reference evidence="6" key="1">
    <citation type="submission" date="2021-12" db="EMBL/GenBank/DDBJ databases">
        <authorList>
            <person name="King R."/>
        </authorList>
    </citation>
    <scope>NUCLEOTIDE SEQUENCE</scope>
</reference>
<gene>
    <name evidence="6" type="ORF">BEMITA_LOCUS9045</name>
</gene>
<dbReference type="Pfam" id="PF04568">
    <property type="entry name" value="IATP"/>
    <property type="match status" value="1"/>
</dbReference>
<evidence type="ECO:0008006" key="8">
    <source>
        <dbReference type="Google" id="ProtNLM"/>
    </source>
</evidence>
<evidence type="ECO:0000313" key="6">
    <source>
        <dbReference type="EMBL" id="CAH0390311.1"/>
    </source>
</evidence>
<dbReference type="PANTHER" id="PTHR48417:SF1">
    <property type="entry name" value="ATP SYNTHASE F1 SUBUNIT EPSILON"/>
    <property type="match status" value="1"/>
</dbReference>
<evidence type="ECO:0000313" key="7">
    <source>
        <dbReference type="Proteomes" id="UP001152759"/>
    </source>
</evidence>
<evidence type="ECO:0000256" key="1">
    <source>
        <dbReference type="ARBA" id="ARBA00004173"/>
    </source>
</evidence>
<proteinExistence type="inferred from homology"/>
<dbReference type="FunFam" id="1.20.5.500:FF:000004">
    <property type="entry name" value="ATPase inhibitor A, mitochondrial"/>
    <property type="match status" value="1"/>
</dbReference>
<dbReference type="GO" id="GO:0005739">
    <property type="term" value="C:mitochondrion"/>
    <property type="evidence" value="ECO:0007669"/>
    <property type="project" value="UniProtKB-SubCell"/>
</dbReference>
<dbReference type="Proteomes" id="UP001152759">
    <property type="component" value="Chromosome 5"/>
</dbReference>
<dbReference type="KEGG" id="btab:109037494"/>
<comment type="similarity">
    <text evidence="2">Belongs to the ATPase inhibitor family.</text>
</comment>
<dbReference type="Gene3D" id="1.20.5.500">
    <property type="entry name" value="Single helix bin"/>
    <property type="match status" value="1"/>
</dbReference>
<keyword evidence="3" id="KW-0809">Transit peptide</keyword>
<dbReference type="EMBL" id="OU963866">
    <property type="protein sequence ID" value="CAH0390311.1"/>
    <property type="molecule type" value="Genomic_DNA"/>
</dbReference>
<protein>
    <recommendedName>
        <fullName evidence="8">Mitochondrial ATPase inhibitor</fullName>
    </recommendedName>
</protein>
<name>A0A9P0F3F2_BEMTA</name>
<accession>A0A9P0F3F2</accession>
<sequence>MENKIFQQIFRLSTKTTKMQKCSAISTWKSRNVVHIARHYCGKPGDGAGKGGGGGGSIRDAGGAFGKREYALEESYFYKKQREQLKKLKEQWNKFRGKTSCQENADKDRE</sequence>
<dbReference type="InterPro" id="IPR007648">
    <property type="entry name" value="ATPase_inhibitor_mt"/>
</dbReference>
<keyword evidence="4" id="KW-0175">Coiled coil</keyword>
<keyword evidence="7" id="KW-1185">Reference proteome</keyword>
<dbReference type="SUPFAM" id="SSF64602">
    <property type="entry name" value="F1 ATPase inhibitor, IF1, C-terminal domain"/>
    <property type="match status" value="1"/>
</dbReference>
<evidence type="ECO:0000256" key="2">
    <source>
        <dbReference type="ARBA" id="ARBA00010901"/>
    </source>
</evidence>
<dbReference type="PANTHER" id="PTHR48417">
    <property type="entry name" value="ATP SYNTHASE F1 SUBUNIT EPSILON"/>
    <property type="match status" value="1"/>
</dbReference>
<dbReference type="AlphaFoldDB" id="A0A9P0F3F2"/>
<keyword evidence="5" id="KW-0496">Mitochondrion</keyword>
<evidence type="ECO:0000256" key="5">
    <source>
        <dbReference type="ARBA" id="ARBA00023128"/>
    </source>
</evidence>
<organism evidence="6 7">
    <name type="scientific">Bemisia tabaci</name>
    <name type="common">Sweetpotato whitefly</name>
    <name type="synonym">Aleurodes tabaci</name>
    <dbReference type="NCBI Taxonomy" id="7038"/>
    <lineage>
        <taxon>Eukaryota</taxon>
        <taxon>Metazoa</taxon>
        <taxon>Ecdysozoa</taxon>
        <taxon>Arthropoda</taxon>
        <taxon>Hexapoda</taxon>
        <taxon>Insecta</taxon>
        <taxon>Pterygota</taxon>
        <taxon>Neoptera</taxon>
        <taxon>Paraneoptera</taxon>
        <taxon>Hemiptera</taxon>
        <taxon>Sternorrhyncha</taxon>
        <taxon>Aleyrodoidea</taxon>
        <taxon>Aleyrodidae</taxon>
        <taxon>Aleyrodinae</taxon>
        <taxon>Bemisia</taxon>
    </lineage>
</organism>
<dbReference type="GO" id="GO:0042030">
    <property type="term" value="F:ATPase inhibitor activity"/>
    <property type="evidence" value="ECO:0007669"/>
    <property type="project" value="InterPro"/>
</dbReference>
<comment type="subcellular location">
    <subcellularLocation>
        <location evidence="1">Mitochondrion</location>
    </subcellularLocation>
</comment>
<evidence type="ECO:0000256" key="4">
    <source>
        <dbReference type="ARBA" id="ARBA00023054"/>
    </source>
</evidence>
<evidence type="ECO:0000256" key="3">
    <source>
        <dbReference type="ARBA" id="ARBA00022946"/>
    </source>
</evidence>